<evidence type="ECO:0000256" key="5">
    <source>
        <dbReference type="SAM" id="MobiDB-lite"/>
    </source>
</evidence>
<comment type="similarity">
    <text evidence="1">Belongs to the 'phage' integrase family.</text>
</comment>
<accession>Q8UG48</accession>
<dbReference type="KEGG" id="atu:Atu1194"/>
<dbReference type="Gene3D" id="1.10.150.130">
    <property type="match status" value="1"/>
</dbReference>
<dbReference type="HOGENOM" id="CLU_027562_17_7_5"/>
<dbReference type="Gene3D" id="1.10.443.10">
    <property type="entry name" value="Intergrase catalytic core"/>
    <property type="match status" value="1"/>
</dbReference>
<reference evidence="7 8" key="2">
    <citation type="journal article" date="2001" name="Science">
        <title>Genome sequence of the plant pathogen and biotechnology agent Agrobacterium tumefaciens C58.</title>
        <authorList>
            <person name="Goodner B."/>
            <person name="Hinkle G."/>
            <person name="Gattung S."/>
            <person name="Miller N."/>
            <person name="Blanchard M."/>
            <person name="Qurollo B."/>
            <person name="Goldman B.S."/>
            <person name="Cao Y."/>
            <person name="Askenazi M."/>
            <person name="Halling C."/>
            <person name="Mullin L."/>
            <person name="Houmiel K."/>
            <person name="Gordon J."/>
            <person name="Vaudin M."/>
            <person name="Iartchouk O."/>
            <person name="Epp A."/>
            <person name="Liu F."/>
            <person name="Wollam C."/>
            <person name="Allinger M."/>
            <person name="Doughty D."/>
            <person name="Scott C."/>
            <person name="Lappas C."/>
            <person name="Markelz B."/>
            <person name="Flanagan C."/>
            <person name="Crowell C."/>
            <person name="Gurson J."/>
            <person name="Lomo C."/>
            <person name="Sear C."/>
            <person name="Strub G."/>
            <person name="Cielo C."/>
            <person name="Slater S."/>
        </authorList>
    </citation>
    <scope>NUCLEOTIDE SEQUENCE [LARGE SCALE GENOMIC DNA]</scope>
    <source>
        <strain evidence="8">C58 / ATCC 33970</strain>
    </source>
</reference>
<dbReference type="InterPro" id="IPR010998">
    <property type="entry name" value="Integrase_recombinase_N"/>
</dbReference>
<evidence type="ECO:0000256" key="3">
    <source>
        <dbReference type="ARBA" id="ARBA00023125"/>
    </source>
</evidence>
<dbReference type="eggNOG" id="COG0582">
    <property type="taxonomic scope" value="Bacteria"/>
</dbReference>
<name>Q8UG48_AGRFC</name>
<dbReference type="PIR" id="AG2723">
    <property type="entry name" value="AG2723"/>
</dbReference>
<dbReference type="AlphaFoldDB" id="Q8UG48"/>
<evidence type="ECO:0000313" key="8">
    <source>
        <dbReference type="Proteomes" id="UP000000813"/>
    </source>
</evidence>
<dbReference type="EMBL" id="AE007869">
    <property type="protein sequence ID" value="AAL42205.1"/>
    <property type="molecule type" value="Genomic_DNA"/>
</dbReference>
<dbReference type="OrthoDB" id="5297095at2"/>
<dbReference type="STRING" id="176299.Atu1194"/>
<dbReference type="PROSITE" id="PS51898">
    <property type="entry name" value="TYR_RECOMBINASE"/>
    <property type="match status" value="1"/>
</dbReference>
<organism evidence="7 8">
    <name type="scientific">Agrobacterium fabrum (strain C58 / ATCC 33970)</name>
    <name type="common">Agrobacterium tumefaciens (strain C58)</name>
    <dbReference type="NCBI Taxonomy" id="176299"/>
    <lineage>
        <taxon>Bacteria</taxon>
        <taxon>Pseudomonadati</taxon>
        <taxon>Pseudomonadota</taxon>
        <taxon>Alphaproteobacteria</taxon>
        <taxon>Hyphomicrobiales</taxon>
        <taxon>Rhizobiaceae</taxon>
        <taxon>Rhizobium/Agrobacterium group</taxon>
        <taxon>Agrobacterium</taxon>
        <taxon>Agrobacterium tumefaciens complex</taxon>
    </lineage>
</organism>
<dbReference type="InterPro" id="IPR050090">
    <property type="entry name" value="Tyrosine_recombinase_XerCD"/>
</dbReference>
<gene>
    <name evidence="7" type="primary">int</name>
    <name evidence="7" type="ordered locus">Atu1194</name>
</gene>
<dbReference type="InterPro" id="IPR002104">
    <property type="entry name" value="Integrase_catalytic"/>
</dbReference>
<evidence type="ECO:0000256" key="4">
    <source>
        <dbReference type="ARBA" id="ARBA00023172"/>
    </source>
</evidence>
<keyword evidence="8" id="KW-1185">Reference proteome</keyword>
<dbReference type="PhylomeDB" id="Q8UG48"/>
<evidence type="ECO:0000313" key="7">
    <source>
        <dbReference type="EMBL" id="AAL42205.1"/>
    </source>
</evidence>
<evidence type="ECO:0000256" key="2">
    <source>
        <dbReference type="ARBA" id="ARBA00022908"/>
    </source>
</evidence>
<dbReference type="Pfam" id="PF00589">
    <property type="entry name" value="Phage_integrase"/>
    <property type="match status" value="1"/>
</dbReference>
<dbReference type="GO" id="GO:0003677">
    <property type="term" value="F:DNA binding"/>
    <property type="evidence" value="ECO:0007669"/>
    <property type="project" value="UniProtKB-KW"/>
</dbReference>
<dbReference type="GO" id="GO:0015074">
    <property type="term" value="P:DNA integration"/>
    <property type="evidence" value="ECO:0007669"/>
    <property type="project" value="UniProtKB-KW"/>
</dbReference>
<dbReference type="SUPFAM" id="SSF56349">
    <property type="entry name" value="DNA breaking-rejoining enzymes"/>
    <property type="match status" value="1"/>
</dbReference>
<dbReference type="EnsemblBacteria" id="AAL42205">
    <property type="protein sequence ID" value="AAL42205"/>
    <property type="gene ID" value="Atu1194"/>
</dbReference>
<keyword evidence="4" id="KW-0233">DNA recombination</keyword>
<dbReference type="RefSeq" id="WP_010971461.1">
    <property type="nucleotide sequence ID" value="NC_003062.2"/>
</dbReference>
<dbReference type="CDD" id="cd00796">
    <property type="entry name" value="INT_Rci_Hp1_C"/>
    <property type="match status" value="1"/>
</dbReference>
<keyword evidence="2" id="KW-0229">DNA integration</keyword>
<feature type="domain" description="Tyr recombinase" evidence="6">
    <location>
        <begin position="161"/>
        <end position="337"/>
    </location>
</feature>
<dbReference type="GeneID" id="1133232"/>
<reference evidence="7 8" key="1">
    <citation type="journal article" date="2001" name="Science">
        <title>The genome of the natural genetic engineer Agrobacterium tumefaciens C58.</title>
        <authorList>
            <person name="Wood D.W."/>
            <person name="Setubal J.C."/>
            <person name="Kaul R."/>
            <person name="Monks D.E."/>
            <person name="Kitajima J.P."/>
            <person name="Okura V.K."/>
            <person name="Zhou Y."/>
            <person name="Chen L."/>
            <person name="Wood G.E."/>
            <person name="Almeida N.F.Jr."/>
            <person name="Woo L."/>
            <person name="Chen Y."/>
            <person name="Paulsen I.T."/>
            <person name="Eisen J.A."/>
            <person name="Karp P.D."/>
            <person name="Bovee D.Sr."/>
            <person name="Chapman P."/>
            <person name="Clendenning J."/>
            <person name="Deatherage G."/>
            <person name="Gillet W."/>
            <person name="Grant C."/>
            <person name="Kutyavin T."/>
            <person name="Levy R."/>
            <person name="Li M.J."/>
            <person name="McClelland E."/>
            <person name="Palmieri A."/>
            <person name="Raymond C."/>
            <person name="Rouse G."/>
            <person name="Saenphimmachak C."/>
            <person name="Wu Z."/>
            <person name="Romero P."/>
            <person name="Gordon D."/>
            <person name="Zhang S."/>
            <person name="Yoo H."/>
            <person name="Tao Y."/>
            <person name="Biddle P."/>
            <person name="Jung M."/>
            <person name="Krespan W."/>
            <person name="Perry M."/>
            <person name="Gordon-Kamm B."/>
            <person name="Liao L."/>
            <person name="Kim S."/>
            <person name="Hendrick C."/>
            <person name="Zhao Z.Y."/>
            <person name="Dolan M."/>
            <person name="Chumley F."/>
            <person name="Tingey S.V."/>
            <person name="Tomb J.F."/>
            <person name="Gordon M.P."/>
            <person name="Olson M.V."/>
            <person name="Nester E.W."/>
        </authorList>
    </citation>
    <scope>NUCLEOTIDE SEQUENCE [LARGE SCALE GENOMIC DNA]</scope>
    <source>
        <strain evidence="8">C58 / ATCC 33970</strain>
    </source>
</reference>
<sequence>MAKKRGSSWEGTVTHKGARHRRSFATESEAELWELDSKAKLIRGEPIDMGEKAAKRRGDLPYTLGELVQHVYETHWAPMPSGAKQLINANLIVAEIGANLPVAKLGKADVDRARSKLLAAGNAPGTVNRKVAALSKCLSEAEDLGIIERKPKCNKYKESEHRVRRFTPDEEKKTLAFFDRIGHQDMADYTVLSLDTGMRQSEVLSLHFEDIQNGRVTVWGVGATGQRTKSGKSRTVPLTARAQAVFDRRREYTEGKAVFPSLSKNSVAHYWGRLSEALNLESDKQFVPHILRHEFCSRLASNGENAAAIQKLAGHATLLVTQRYVHLFGDELDDVIGRMEKKETLAGNRATTVIVDEIETDTQALAQLLSQLPQDQLKAIFKTVISAS</sequence>
<dbReference type="BioCyc" id="AGRO:ATU1194-MONOMER"/>
<feature type="region of interest" description="Disordered" evidence="5">
    <location>
        <begin position="1"/>
        <end position="23"/>
    </location>
</feature>
<keyword evidence="3" id="KW-0238">DNA-binding</keyword>
<protein>
    <submittedName>
        <fullName evidence="7">Phage-related integrase</fullName>
    </submittedName>
</protein>
<dbReference type="PATRIC" id="fig|176299.10.peg.1214"/>
<dbReference type="Proteomes" id="UP000000813">
    <property type="component" value="Chromosome circular"/>
</dbReference>
<dbReference type="PANTHER" id="PTHR30349">
    <property type="entry name" value="PHAGE INTEGRASE-RELATED"/>
    <property type="match status" value="1"/>
</dbReference>
<evidence type="ECO:0000256" key="1">
    <source>
        <dbReference type="ARBA" id="ARBA00008857"/>
    </source>
</evidence>
<dbReference type="GO" id="GO:0006310">
    <property type="term" value="P:DNA recombination"/>
    <property type="evidence" value="ECO:0007669"/>
    <property type="project" value="UniProtKB-KW"/>
</dbReference>
<evidence type="ECO:0000259" key="6">
    <source>
        <dbReference type="PROSITE" id="PS51898"/>
    </source>
</evidence>
<proteinExistence type="inferred from homology"/>
<dbReference type="InterPro" id="IPR013762">
    <property type="entry name" value="Integrase-like_cat_sf"/>
</dbReference>
<dbReference type="InterPro" id="IPR011010">
    <property type="entry name" value="DNA_brk_join_enz"/>
</dbReference>
<dbReference type="PANTHER" id="PTHR30349:SF64">
    <property type="entry name" value="PROPHAGE INTEGRASE INTD-RELATED"/>
    <property type="match status" value="1"/>
</dbReference>